<reference evidence="1 2" key="1">
    <citation type="submission" date="2019-03" db="EMBL/GenBank/DDBJ databases">
        <title>First draft genome of Liparis tanakae, snailfish: a comprehensive survey of snailfish specific genes.</title>
        <authorList>
            <person name="Kim W."/>
            <person name="Song I."/>
            <person name="Jeong J.-H."/>
            <person name="Kim D."/>
            <person name="Kim S."/>
            <person name="Ryu S."/>
            <person name="Song J.Y."/>
            <person name="Lee S.K."/>
        </authorList>
    </citation>
    <scope>NUCLEOTIDE SEQUENCE [LARGE SCALE GENOMIC DNA]</scope>
    <source>
        <tissue evidence="1">Muscle</tissue>
    </source>
</reference>
<gene>
    <name evidence="1" type="ORF">EYF80_060284</name>
</gene>
<keyword evidence="2" id="KW-1185">Reference proteome</keyword>
<comment type="caution">
    <text evidence="1">The sequence shown here is derived from an EMBL/GenBank/DDBJ whole genome shotgun (WGS) entry which is preliminary data.</text>
</comment>
<dbReference type="Proteomes" id="UP000314294">
    <property type="component" value="Unassembled WGS sequence"/>
</dbReference>
<evidence type="ECO:0000313" key="2">
    <source>
        <dbReference type="Proteomes" id="UP000314294"/>
    </source>
</evidence>
<name>A0A4Z2EL03_9TELE</name>
<evidence type="ECO:0000313" key="1">
    <source>
        <dbReference type="EMBL" id="TNN29566.1"/>
    </source>
</evidence>
<proteinExistence type="predicted"/>
<protein>
    <submittedName>
        <fullName evidence="1">Uncharacterized protein</fullName>
    </submittedName>
</protein>
<organism evidence="1 2">
    <name type="scientific">Liparis tanakae</name>
    <name type="common">Tanaka's snailfish</name>
    <dbReference type="NCBI Taxonomy" id="230148"/>
    <lineage>
        <taxon>Eukaryota</taxon>
        <taxon>Metazoa</taxon>
        <taxon>Chordata</taxon>
        <taxon>Craniata</taxon>
        <taxon>Vertebrata</taxon>
        <taxon>Euteleostomi</taxon>
        <taxon>Actinopterygii</taxon>
        <taxon>Neopterygii</taxon>
        <taxon>Teleostei</taxon>
        <taxon>Neoteleostei</taxon>
        <taxon>Acanthomorphata</taxon>
        <taxon>Eupercaria</taxon>
        <taxon>Perciformes</taxon>
        <taxon>Cottioidei</taxon>
        <taxon>Cottales</taxon>
        <taxon>Liparidae</taxon>
        <taxon>Liparis</taxon>
    </lineage>
</organism>
<dbReference type="AlphaFoldDB" id="A0A4Z2EL03"/>
<accession>A0A4Z2EL03</accession>
<sequence length="64" mass="7312">MAQSQRSRPLIYLWSTLHQLAGPWSLRELLLRMLEENAGQTVRLRAWRRGGVDGGRTDPLVKAV</sequence>
<dbReference type="EMBL" id="SRLO01005487">
    <property type="protein sequence ID" value="TNN29566.1"/>
    <property type="molecule type" value="Genomic_DNA"/>
</dbReference>